<evidence type="ECO:0000256" key="4">
    <source>
        <dbReference type="ARBA" id="ARBA00011738"/>
    </source>
</evidence>
<dbReference type="HAMAP" id="MF_01023">
    <property type="entry name" value="HisC_aminotrans_2"/>
    <property type="match status" value="1"/>
</dbReference>
<keyword evidence="6 9" id="KW-0808">Transferase</keyword>
<dbReference type="PANTHER" id="PTHR43643">
    <property type="entry name" value="HISTIDINOL-PHOSPHATE AMINOTRANSFERASE 2"/>
    <property type="match status" value="1"/>
</dbReference>
<dbReference type="Gene3D" id="3.40.640.10">
    <property type="entry name" value="Type I PLP-dependent aspartate aminotransferase-like (Major domain)"/>
    <property type="match status" value="1"/>
</dbReference>
<evidence type="ECO:0000256" key="6">
    <source>
        <dbReference type="ARBA" id="ARBA00022679"/>
    </source>
</evidence>
<evidence type="ECO:0000256" key="5">
    <source>
        <dbReference type="ARBA" id="ARBA00022576"/>
    </source>
</evidence>
<feature type="modified residue" description="N6-(pyridoxal phosphate)lysine" evidence="9">
    <location>
        <position position="235"/>
    </location>
</feature>
<dbReference type="Proteomes" id="UP000283709">
    <property type="component" value="Unassembled WGS sequence"/>
</dbReference>
<dbReference type="RefSeq" id="WP_120342255.1">
    <property type="nucleotide sequence ID" value="NZ_MCAS01000001.1"/>
</dbReference>
<feature type="domain" description="Aminotransferase class I/classII large" evidence="10">
    <location>
        <begin position="39"/>
        <end position="363"/>
    </location>
</feature>
<gene>
    <name evidence="9" type="primary">hisC</name>
    <name evidence="11" type="ORF">BCY88_00135</name>
</gene>
<proteinExistence type="inferred from homology"/>
<evidence type="ECO:0000259" key="10">
    <source>
        <dbReference type="Pfam" id="PF00155"/>
    </source>
</evidence>
<name>A0A3R7HKP8_9BURK</name>
<keyword evidence="5 9" id="KW-0032">Aminotransferase</keyword>
<dbReference type="GO" id="GO:0004400">
    <property type="term" value="F:histidinol-phosphate transaminase activity"/>
    <property type="evidence" value="ECO:0007669"/>
    <property type="project" value="UniProtKB-UniRule"/>
</dbReference>
<protein>
    <recommendedName>
        <fullName evidence="9">Histidinol-phosphate aminotransferase</fullName>
        <ecNumber evidence="9">2.6.1.9</ecNumber>
    </recommendedName>
    <alternativeName>
        <fullName evidence="9">Imidazole acetol-phosphate transaminase</fullName>
    </alternativeName>
</protein>
<comment type="subunit">
    <text evidence="4 9">Homodimer.</text>
</comment>
<keyword evidence="9" id="KW-0368">Histidine biosynthesis</keyword>
<evidence type="ECO:0000313" key="12">
    <source>
        <dbReference type="Proteomes" id="UP000283709"/>
    </source>
</evidence>
<comment type="cofactor">
    <cofactor evidence="1 9">
        <name>pyridoxal 5'-phosphate</name>
        <dbReference type="ChEBI" id="CHEBI:597326"/>
    </cofactor>
</comment>
<dbReference type="InterPro" id="IPR050106">
    <property type="entry name" value="HistidinolP_aminotransfase"/>
</dbReference>
<dbReference type="EC" id="2.6.1.9" evidence="9"/>
<organism evidence="11 12">
    <name type="scientific">Paraburkholderia fungorum</name>
    <dbReference type="NCBI Taxonomy" id="134537"/>
    <lineage>
        <taxon>Bacteria</taxon>
        <taxon>Pseudomonadati</taxon>
        <taxon>Pseudomonadota</taxon>
        <taxon>Betaproteobacteria</taxon>
        <taxon>Burkholderiales</taxon>
        <taxon>Burkholderiaceae</taxon>
        <taxon>Paraburkholderia</taxon>
    </lineage>
</organism>
<dbReference type="InterPro" id="IPR005861">
    <property type="entry name" value="HisP_aminotrans"/>
</dbReference>
<dbReference type="NCBIfam" id="TIGR01141">
    <property type="entry name" value="hisC"/>
    <property type="match status" value="1"/>
</dbReference>
<dbReference type="PROSITE" id="PS00599">
    <property type="entry name" value="AA_TRANSFER_CLASS_2"/>
    <property type="match status" value="1"/>
</dbReference>
<dbReference type="UniPathway" id="UPA00031">
    <property type="reaction ID" value="UER00012"/>
</dbReference>
<accession>A0A3R7HKP8</accession>
<dbReference type="PANTHER" id="PTHR43643:SF3">
    <property type="entry name" value="HISTIDINOL-PHOSPHATE AMINOTRANSFERASE"/>
    <property type="match status" value="1"/>
</dbReference>
<dbReference type="InterPro" id="IPR001917">
    <property type="entry name" value="Aminotrans_II_pyridoxalP_BS"/>
</dbReference>
<comment type="similarity">
    <text evidence="3 9">Belongs to the class-II pyridoxal-phosphate-dependent aminotransferase family. Histidinol-phosphate aminotransferase subfamily.</text>
</comment>
<dbReference type="OrthoDB" id="9813612at2"/>
<evidence type="ECO:0000256" key="7">
    <source>
        <dbReference type="ARBA" id="ARBA00022898"/>
    </source>
</evidence>
<comment type="caution">
    <text evidence="11">The sequence shown here is derived from an EMBL/GenBank/DDBJ whole genome shotgun (WGS) entry which is preliminary data.</text>
</comment>
<dbReference type="InterPro" id="IPR015422">
    <property type="entry name" value="PyrdxlP-dep_Trfase_small"/>
</dbReference>
<dbReference type="GO" id="GO:0000105">
    <property type="term" value="P:L-histidine biosynthetic process"/>
    <property type="evidence" value="ECO:0007669"/>
    <property type="project" value="UniProtKB-UniRule"/>
</dbReference>
<dbReference type="GO" id="GO:0030170">
    <property type="term" value="F:pyridoxal phosphate binding"/>
    <property type="evidence" value="ECO:0007669"/>
    <property type="project" value="InterPro"/>
</dbReference>
<reference evidence="11 12" key="1">
    <citation type="submission" date="2016-07" db="EMBL/GenBank/DDBJ databases">
        <title>Genome analysis of Burkholderia fungorum ES3-20.</title>
        <authorList>
            <person name="Xu D."/>
            <person name="Yao R."/>
            <person name="Zheng S."/>
        </authorList>
    </citation>
    <scope>NUCLEOTIDE SEQUENCE [LARGE SCALE GENOMIC DNA]</scope>
    <source>
        <strain evidence="11 12">ES3-20</strain>
    </source>
</reference>
<keyword evidence="7 9" id="KW-0663">Pyridoxal phosphate</keyword>
<comment type="catalytic activity">
    <reaction evidence="8 9">
        <text>L-histidinol phosphate + 2-oxoglutarate = 3-(imidazol-4-yl)-2-oxopropyl phosphate + L-glutamate</text>
        <dbReference type="Rhea" id="RHEA:23744"/>
        <dbReference type="ChEBI" id="CHEBI:16810"/>
        <dbReference type="ChEBI" id="CHEBI:29985"/>
        <dbReference type="ChEBI" id="CHEBI:57766"/>
        <dbReference type="ChEBI" id="CHEBI:57980"/>
        <dbReference type="EC" id="2.6.1.9"/>
    </reaction>
</comment>
<dbReference type="EMBL" id="MCAS01000001">
    <property type="protein sequence ID" value="RKF50631.1"/>
    <property type="molecule type" value="Genomic_DNA"/>
</dbReference>
<evidence type="ECO:0000256" key="8">
    <source>
        <dbReference type="ARBA" id="ARBA00047481"/>
    </source>
</evidence>
<dbReference type="InterPro" id="IPR004839">
    <property type="entry name" value="Aminotransferase_I/II_large"/>
</dbReference>
<comment type="pathway">
    <text evidence="2 9">Amino-acid biosynthesis; L-histidine biosynthesis; L-histidine from 5-phospho-alpha-D-ribose 1-diphosphate: step 7/9.</text>
</comment>
<evidence type="ECO:0000256" key="1">
    <source>
        <dbReference type="ARBA" id="ARBA00001933"/>
    </source>
</evidence>
<dbReference type="SUPFAM" id="SSF53383">
    <property type="entry name" value="PLP-dependent transferases"/>
    <property type="match status" value="1"/>
</dbReference>
<evidence type="ECO:0000256" key="3">
    <source>
        <dbReference type="ARBA" id="ARBA00007970"/>
    </source>
</evidence>
<dbReference type="Pfam" id="PF00155">
    <property type="entry name" value="Aminotran_1_2"/>
    <property type="match status" value="1"/>
</dbReference>
<evidence type="ECO:0000256" key="9">
    <source>
        <dbReference type="HAMAP-Rule" id="MF_01023"/>
    </source>
</evidence>
<evidence type="ECO:0000313" key="11">
    <source>
        <dbReference type="EMBL" id="RKF50631.1"/>
    </source>
</evidence>
<keyword evidence="9" id="KW-0028">Amino-acid biosynthesis</keyword>
<dbReference type="AlphaFoldDB" id="A0A3R7HKP8"/>
<dbReference type="CDD" id="cd00609">
    <property type="entry name" value="AAT_like"/>
    <property type="match status" value="1"/>
</dbReference>
<dbReference type="Gene3D" id="3.90.1150.10">
    <property type="entry name" value="Aspartate Aminotransferase, domain 1"/>
    <property type="match status" value="1"/>
</dbReference>
<dbReference type="InterPro" id="IPR015424">
    <property type="entry name" value="PyrdxlP-dep_Trfase"/>
</dbReference>
<dbReference type="InterPro" id="IPR015421">
    <property type="entry name" value="PyrdxlP-dep_Trfase_major"/>
</dbReference>
<evidence type="ECO:0000256" key="2">
    <source>
        <dbReference type="ARBA" id="ARBA00005011"/>
    </source>
</evidence>
<sequence length="375" mass="41303">MTNELRPVAPAYVGSLKPYQAGKPIEETAREYGLPEASIIKLASNENPLGMPPKARAAIDAIINSGARYPDPNGHALKVALGQKYNVERNWITLGNGSSDILELVARAFLQAAQPGSDCNAVSSQYAFMAWQNAVKATGARMVAVPAKDYGHDLDAMAQAVNADTRVVYLANPNNPTGTFFSVGELTSFLDRIPANVVVLLDEAYNEYLEPHHRYDSTELVRRYPNLVVSRTFSKAFGLAGLRVGFAIATPYVTDLLNRVRQTFNVNSLAQAAAIAALNDDDYLNESYRLNREGIERFYEVCDALRLPYVKSQGNFVVIKVGNSAELFDALLRRGIIVRKVVDYGLGEWLRITVGLPQENERFFTALRELVVVNA</sequence>